<name>A0A1F7GJ87_9BACT</name>
<evidence type="ECO:0000313" key="10">
    <source>
        <dbReference type="Proteomes" id="UP000176850"/>
    </source>
</evidence>
<evidence type="ECO:0000313" key="9">
    <source>
        <dbReference type="EMBL" id="OGK18884.1"/>
    </source>
</evidence>
<evidence type="ECO:0000256" key="2">
    <source>
        <dbReference type="ARBA" id="ARBA00022475"/>
    </source>
</evidence>
<reference evidence="9 10" key="1">
    <citation type="journal article" date="2016" name="Nat. Commun.">
        <title>Thousands of microbial genomes shed light on interconnected biogeochemical processes in an aquifer system.</title>
        <authorList>
            <person name="Anantharaman K."/>
            <person name="Brown C.T."/>
            <person name="Hug L.A."/>
            <person name="Sharon I."/>
            <person name="Castelle C.J."/>
            <person name="Probst A.J."/>
            <person name="Thomas B.C."/>
            <person name="Singh A."/>
            <person name="Wilkins M.J."/>
            <person name="Karaoz U."/>
            <person name="Brodie E.L."/>
            <person name="Williams K.H."/>
            <person name="Hubbard S.S."/>
            <person name="Banfield J.F."/>
        </authorList>
    </citation>
    <scope>NUCLEOTIDE SEQUENCE [LARGE SCALE GENOMIC DNA]</scope>
</reference>
<feature type="transmembrane region" description="Helical" evidence="8">
    <location>
        <begin position="83"/>
        <end position="101"/>
    </location>
</feature>
<protein>
    <recommendedName>
        <fullName evidence="11">Glycosyltransferase RgtA/B/C/D-like domain-containing protein</fullName>
    </recommendedName>
</protein>
<dbReference type="Proteomes" id="UP000176850">
    <property type="component" value="Unassembled WGS sequence"/>
</dbReference>
<evidence type="ECO:0000256" key="5">
    <source>
        <dbReference type="ARBA" id="ARBA00022692"/>
    </source>
</evidence>
<dbReference type="AlphaFoldDB" id="A0A1F7GJ87"/>
<keyword evidence="7 8" id="KW-0472">Membrane</keyword>
<dbReference type="InterPro" id="IPR050297">
    <property type="entry name" value="LipidA_mod_glycosyltrf_83"/>
</dbReference>
<feature type="transmembrane region" description="Helical" evidence="8">
    <location>
        <begin position="292"/>
        <end position="308"/>
    </location>
</feature>
<evidence type="ECO:0000256" key="3">
    <source>
        <dbReference type="ARBA" id="ARBA00022676"/>
    </source>
</evidence>
<evidence type="ECO:0000256" key="7">
    <source>
        <dbReference type="ARBA" id="ARBA00023136"/>
    </source>
</evidence>
<evidence type="ECO:0000256" key="4">
    <source>
        <dbReference type="ARBA" id="ARBA00022679"/>
    </source>
</evidence>
<dbReference type="EMBL" id="MFZH01000023">
    <property type="protein sequence ID" value="OGK18884.1"/>
    <property type="molecule type" value="Genomic_DNA"/>
</dbReference>
<organism evidence="9 10">
    <name type="scientific">Candidatus Roizmanbacteria bacterium RIFCSPHIGHO2_01_FULL_39_24</name>
    <dbReference type="NCBI Taxonomy" id="1802032"/>
    <lineage>
        <taxon>Bacteria</taxon>
        <taxon>Candidatus Roizmaniibacteriota</taxon>
    </lineage>
</organism>
<keyword evidence="4" id="KW-0808">Transferase</keyword>
<keyword evidence="6 8" id="KW-1133">Transmembrane helix</keyword>
<feature type="transmembrane region" description="Helical" evidence="8">
    <location>
        <begin position="344"/>
        <end position="365"/>
    </location>
</feature>
<evidence type="ECO:0000256" key="1">
    <source>
        <dbReference type="ARBA" id="ARBA00004651"/>
    </source>
</evidence>
<dbReference type="GO" id="GO:0016763">
    <property type="term" value="F:pentosyltransferase activity"/>
    <property type="evidence" value="ECO:0007669"/>
    <property type="project" value="TreeGrafter"/>
</dbReference>
<sequence length="481" mass="55823">MTKYLRIVFFFLVSLYLLSSIINLQGSYLYDWDEAIYAQVGREMVANKTIFGVWNGAPWLEKPPLVPLISGLFMKFPLGSTEFLARLPSFLAGLGVLYLLFKILKEKFKKEYLKYFTITTTFLLLSAPFMNRMTSLNTDIFLVFGWLGFYYYYKKSFVASTLFLFIAVMSKSFLGFFPILVILIESVILERSDRISTVILNRRLAVKDLGVAVLISLTWFFLAFLRFGNLFLQENLYDHLVARVVKPVELHYGGYLFYPKLLFSYYNIFLILIIISIAYILYSLVERKRKELLFIPLFLMYGAIISLAKTKLNWYIFPILPFLGLSFSILIMDFLKKFKIKDTVLWLVLSVIFFVGVFVSGGFTLRLHKEKPTDLVSLALYAKTKCRSTAIVANNDEQKFFDVINAANVQISSTFRYGGSPSFRFYADQLVLYKYDKTPNRDIVDHTDCVIIPLDSHFLFKSKDWEVSTQKDGFVLYKQIN</sequence>
<feature type="transmembrane region" description="Helical" evidence="8">
    <location>
        <begin position="209"/>
        <end position="228"/>
    </location>
</feature>
<dbReference type="GO" id="GO:0009103">
    <property type="term" value="P:lipopolysaccharide biosynthetic process"/>
    <property type="evidence" value="ECO:0007669"/>
    <property type="project" value="UniProtKB-ARBA"/>
</dbReference>
<dbReference type="GO" id="GO:0005886">
    <property type="term" value="C:plasma membrane"/>
    <property type="evidence" value="ECO:0007669"/>
    <property type="project" value="UniProtKB-SubCell"/>
</dbReference>
<feature type="transmembrane region" description="Helical" evidence="8">
    <location>
        <begin position="162"/>
        <end position="189"/>
    </location>
</feature>
<accession>A0A1F7GJ87</accession>
<dbReference type="PANTHER" id="PTHR33908">
    <property type="entry name" value="MANNOSYLTRANSFERASE YKCB-RELATED"/>
    <property type="match status" value="1"/>
</dbReference>
<comment type="caution">
    <text evidence="9">The sequence shown here is derived from an EMBL/GenBank/DDBJ whole genome shotgun (WGS) entry which is preliminary data.</text>
</comment>
<keyword evidence="3" id="KW-0328">Glycosyltransferase</keyword>
<feature type="transmembrane region" description="Helical" evidence="8">
    <location>
        <begin position="113"/>
        <end position="130"/>
    </location>
</feature>
<feature type="transmembrane region" description="Helical" evidence="8">
    <location>
        <begin position="314"/>
        <end position="332"/>
    </location>
</feature>
<comment type="subcellular location">
    <subcellularLocation>
        <location evidence="1">Cell membrane</location>
        <topology evidence="1">Multi-pass membrane protein</topology>
    </subcellularLocation>
</comment>
<feature type="transmembrane region" description="Helical" evidence="8">
    <location>
        <begin position="264"/>
        <end position="285"/>
    </location>
</feature>
<evidence type="ECO:0008006" key="11">
    <source>
        <dbReference type="Google" id="ProtNLM"/>
    </source>
</evidence>
<keyword evidence="2" id="KW-1003">Cell membrane</keyword>
<evidence type="ECO:0000256" key="6">
    <source>
        <dbReference type="ARBA" id="ARBA00022989"/>
    </source>
</evidence>
<evidence type="ECO:0000256" key="8">
    <source>
        <dbReference type="SAM" id="Phobius"/>
    </source>
</evidence>
<feature type="transmembrane region" description="Helical" evidence="8">
    <location>
        <begin position="7"/>
        <end position="24"/>
    </location>
</feature>
<dbReference type="PANTHER" id="PTHR33908:SF3">
    <property type="entry name" value="UNDECAPRENYL PHOSPHATE-ALPHA-4-AMINO-4-DEOXY-L-ARABINOSE ARABINOSYL TRANSFERASE"/>
    <property type="match status" value="1"/>
</dbReference>
<proteinExistence type="predicted"/>
<gene>
    <name evidence="9" type="ORF">A2799_02365</name>
</gene>
<keyword evidence="5 8" id="KW-0812">Transmembrane</keyword>
<dbReference type="GO" id="GO:0010041">
    <property type="term" value="P:response to iron(III) ion"/>
    <property type="evidence" value="ECO:0007669"/>
    <property type="project" value="TreeGrafter"/>
</dbReference>